<gene>
    <name evidence="2" type="ORF">GCM10009001_34570</name>
</gene>
<name>A0ABN1GM50_9BACI</name>
<keyword evidence="1" id="KW-0472">Membrane</keyword>
<evidence type="ECO:0000313" key="2">
    <source>
        <dbReference type="EMBL" id="GAA0614378.1"/>
    </source>
</evidence>
<organism evidence="2 3">
    <name type="scientific">Virgibacillus siamensis</name>
    <dbReference type="NCBI Taxonomy" id="480071"/>
    <lineage>
        <taxon>Bacteria</taxon>
        <taxon>Bacillati</taxon>
        <taxon>Bacillota</taxon>
        <taxon>Bacilli</taxon>
        <taxon>Bacillales</taxon>
        <taxon>Bacillaceae</taxon>
        <taxon>Virgibacillus</taxon>
    </lineage>
</organism>
<keyword evidence="1" id="KW-1133">Transmembrane helix</keyword>
<sequence length="78" mass="8554">MLKKYIVFIVSFALLYSLYQILSGLVLTALYSPDLSLTDGTASQKAGFGQSSVLQLLAVLFIATLSYFFSNKFINTTS</sequence>
<evidence type="ECO:0000313" key="3">
    <source>
        <dbReference type="Proteomes" id="UP001500866"/>
    </source>
</evidence>
<proteinExistence type="predicted"/>
<keyword evidence="3" id="KW-1185">Reference proteome</keyword>
<feature type="transmembrane region" description="Helical" evidence="1">
    <location>
        <begin position="52"/>
        <end position="70"/>
    </location>
</feature>
<evidence type="ECO:0000256" key="1">
    <source>
        <dbReference type="SAM" id="Phobius"/>
    </source>
</evidence>
<protein>
    <submittedName>
        <fullName evidence="2">Uncharacterized protein</fullName>
    </submittedName>
</protein>
<accession>A0ABN1GM50</accession>
<keyword evidence="1" id="KW-0812">Transmembrane</keyword>
<dbReference type="RefSeq" id="WP_343816031.1">
    <property type="nucleotide sequence ID" value="NZ_BAAADS010000025.1"/>
</dbReference>
<comment type="caution">
    <text evidence="2">The sequence shown here is derived from an EMBL/GenBank/DDBJ whole genome shotgun (WGS) entry which is preliminary data.</text>
</comment>
<reference evidence="2 3" key="1">
    <citation type="journal article" date="2019" name="Int. J. Syst. Evol. Microbiol.">
        <title>The Global Catalogue of Microorganisms (GCM) 10K type strain sequencing project: providing services to taxonomists for standard genome sequencing and annotation.</title>
        <authorList>
            <consortium name="The Broad Institute Genomics Platform"/>
            <consortium name="The Broad Institute Genome Sequencing Center for Infectious Disease"/>
            <person name="Wu L."/>
            <person name="Ma J."/>
        </authorList>
    </citation>
    <scope>NUCLEOTIDE SEQUENCE [LARGE SCALE GENOMIC DNA]</scope>
    <source>
        <strain evidence="2 3">JCM 15395</strain>
    </source>
</reference>
<dbReference type="EMBL" id="BAAADS010000025">
    <property type="protein sequence ID" value="GAA0614378.1"/>
    <property type="molecule type" value="Genomic_DNA"/>
</dbReference>
<feature type="transmembrane region" description="Helical" evidence="1">
    <location>
        <begin position="7"/>
        <end position="32"/>
    </location>
</feature>
<dbReference type="Proteomes" id="UP001500866">
    <property type="component" value="Unassembled WGS sequence"/>
</dbReference>